<evidence type="ECO:0000256" key="3">
    <source>
        <dbReference type="ARBA" id="ARBA00004887"/>
    </source>
</evidence>
<dbReference type="EC" id="2.5.1.9" evidence="4 9"/>
<keyword evidence="7" id="KW-0808">Transferase</keyword>
<reference evidence="12 13" key="1">
    <citation type="journal article" date="2019" name="Int. J. Syst. Evol. Microbiol.">
        <title>The Global Catalogue of Microorganisms (GCM) 10K type strain sequencing project: providing services to taxonomists for standard genome sequencing and annotation.</title>
        <authorList>
            <consortium name="The Broad Institute Genomics Platform"/>
            <consortium name="The Broad Institute Genome Sequencing Center for Infectious Disease"/>
            <person name="Wu L."/>
            <person name="Ma J."/>
        </authorList>
    </citation>
    <scope>NUCLEOTIDE SEQUENCE [LARGE SCALE GENOMIC DNA]</scope>
    <source>
        <strain evidence="12 13">JCM 15478</strain>
    </source>
</reference>
<dbReference type="CDD" id="cd00402">
    <property type="entry name" value="Riboflavin_synthase_like"/>
    <property type="match status" value="1"/>
</dbReference>
<dbReference type="NCBIfam" id="NF006767">
    <property type="entry name" value="PRK09289.1"/>
    <property type="match status" value="1"/>
</dbReference>
<dbReference type="PANTHER" id="PTHR21098:SF12">
    <property type="entry name" value="RIBOFLAVIN SYNTHASE"/>
    <property type="match status" value="1"/>
</dbReference>
<evidence type="ECO:0000256" key="8">
    <source>
        <dbReference type="ARBA" id="ARBA00022737"/>
    </source>
</evidence>
<evidence type="ECO:0000256" key="10">
    <source>
        <dbReference type="PROSITE-ProRule" id="PRU00524"/>
    </source>
</evidence>
<evidence type="ECO:0000313" key="12">
    <source>
        <dbReference type="EMBL" id="GAA2103426.1"/>
    </source>
</evidence>
<evidence type="ECO:0000256" key="2">
    <source>
        <dbReference type="ARBA" id="ARBA00002803"/>
    </source>
</evidence>
<feature type="domain" description="Lumazine-binding" evidence="11">
    <location>
        <begin position="97"/>
        <end position="193"/>
    </location>
</feature>
<name>A0ABN2X1X0_9ACTN</name>
<sequence>MFTGIVEELGEVVSVEDRGDAARLRLRGPLVTGDVEHGDSIAVNGVCLTVVDVADGEFTADVIAETLSRSSLGALAPGSRVNLERAMALGARLDGHLVQGHVDGTGTIAARTDSDSGTDITVDLPPGLGKYLVEKGSITVDGISLTVVEVTDGHFTVSLIPTTLALTTLGHKQPGEPVNLEVDVLAKYVERLLGDRTAGDRTADGRTAGTGAGK</sequence>
<keyword evidence="8" id="KW-0677">Repeat</keyword>
<dbReference type="InterPro" id="IPR001783">
    <property type="entry name" value="Lumazine-bd"/>
</dbReference>
<evidence type="ECO:0000256" key="1">
    <source>
        <dbReference type="ARBA" id="ARBA00000968"/>
    </source>
</evidence>
<evidence type="ECO:0000313" key="13">
    <source>
        <dbReference type="Proteomes" id="UP001500016"/>
    </source>
</evidence>
<evidence type="ECO:0000256" key="4">
    <source>
        <dbReference type="ARBA" id="ARBA00012827"/>
    </source>
</evidence>
<comment type="catalytic activity">
    <reaction evidence="1">
        <text>2 6,7-dimethyl-8-(1-D-ribityl)lumazine + H(+) = 5-amino-6-(D-ribitylamino)uracil + riboflavin</text>
        <dbReference type="Rhea" id="RHEA:20772"/>
        <dbReference type="ChEBI" id="CHEBI:15378"/>
        <dbReference type="ChEBI" id="CHEBI:15934"/>
        <dbReference type="ChEBI" id="CHEBI:57986"/>
        <dbReference type="ChEBI" id="CHEBI:58201"/>
        <dbReference type="EC" id="2.5.1.9"/>
    </reaction>
</comment>
<dbReference type="NCBIfam" id="NF009566">
    <property type="entry name" value="PRK13020.1"/>
    <property type="match status" value="1"/>
</dbReference>
<dbReference type="InterPro" id="IPR026017">
    <property type="entry name" value="Lumazine-bd_dom"/>
</dbReference>
<evidence type="ECO:0000256" key="7">
    <source>
        <dbReference type="ARBA" id="ARBA00022679"/>
    </source>
</evidence>
<feature type="repeat" description="Lumazine-binding" evidence="10">
    <location>
        <begin position="1"/>
        <end position="96"/>
    </location>
</feature>
<dbReference type="Pfam" id="PF00677">
    <property type="entry name" value="Lum_binding"/>
    <property type="match status" value="2"/>
</dbReference>
<keyword evidence="13" id="KW-1185">Reference proteome</keyword>
<dbReference type="PANTHER" id="PTHR21098">
    <property type="entry name" value="RIBOFLAVIN SYNTHASE ALPHA CHAIN"/>
    <property type="match status" value="1"/>
</dbReference>
<dbReference type="PROSITE" id="PS51177">
    <property type="entry name" value="LUMAZINE_BIND"/>
    <property type="match status" value="2"/>
</dbReference>
<dbReference type="SUPFAM" id="SSF63380">
    <property type="entry name" value="Riboflavin synthase domain-like"/>
    <property type="match status" value="2"/>
</dbReference>
<dbReference type="RefSeq" id="WP_344535425.1">
    <property type="nucleotide sequence ID" value="NZ_BAAAPE010000028.1"/>
</dbReference>
<comment type="caution">
    <text evidence="12">The sequence shown here is derived from an EMBL/GenBank/DDBJ whole genome shotgun (WGS) entry which is preliminary data.</text>
</comment>
<evidence type="ECO:0000256" key="6">
    <source>
        <dbReference type="ARBA" id="ARBA00022619"/>
    </source>
</evidence>
<evidence type="ECO:0000259" key="11">
    <source>
        <dbReference type="PROSITE" id="PS51177"/>
    </source>
</evidence>
<dbReference type="Gene3D" id="2.40.30.20">
    <property type="match status" value="2"/>
</dbReference>
<protein>
    <recommendedName>
        <fullName evidence="5 9">Riboflavin synthase</fullName>
        <ecNumber evidence="4 9">2.5.1.9</ecNumber>
    </recommendedName>
</protein>
<evidence type="ECO:0000256" key="5">
    <source>
        <dbReference type="ARBA" id="ARBA00013950"/>
    </source>
</evidence>
<dbReference type="Proteomes" id="UP001500016">
    <property type="component" value="Unassembled WGS sequence"/>
</dbReference>
<comment type="pathway">
    <text evidence="3">Cofactor biosynthesis; riboflavin biosynthesis; riboflavin from 2-hydroxy-3-oxobutyl phosphate and 5-amino-6-(D-ribitylamino)uracil: step 2/2.</text>
</comment>
<dbReference type="NCBIfam" id="TIGR00187">
    <property type="entry name" value="ribE"/>
    <property type="match status" value="1"/>
</dbReference>
<organism evidence="12 13">
    <name type="scientific">Streptomyces albiaxialis</name>
    <dbReference type="NCBI Taxonomy" id="329523"/>
    <lineage>
        <taxon>Bacteria</taxon>
        <taxon>Bacillati</taxon>
        <taxon>Actinomycetota</taxon>
        <taxon>Actinomycetes</taxon>
        <taxon>Kitasatosporales</taxon>
        <taxon>Streptomycetaceae</taxon>
        <taxon>Streptomyces</taxon>
    </lineage>
</organism>
<comment type="function">
    <text evidence="2">Catalyzes the dismutation of two molecules of 6,7-dimethyl-8-ribityllumazine, resulting in the formation of riboflavin and 5-amino-6-(D-ribitylamino)uracil.</text>
</comment>
<proteinExistence type="predicted"/>
<dbReference type="PIRSF" id="PIRSF000498">
    <property type="entry name" value="Riboflavin_syn_A"/>
    <property type="match status" value="1"/>
</dbReference>
<dbReference type="InterPro" id="IPR017938">
    <property type="entry name" value="Riboflavin_synthase-like_b-brl"/>
</dbReference>
<gene>
    <name evidence="12" type="ORF">GCM10009801_78370</name>
</gene>
<evidence type="ECO:0000256" key="9">
    <source>
        <dbReference type="NCBIfam" id="TIGR00187"/>
    </source>
</evidence>
<feature type="repeat" description="Lumazine-binding" evidence="10">
    <location>
        <begin position="97"/>
        <end position="193"/>
    </location>
</feature>
<dbReference type="InterPro" id="IPR023366">
    <property type="entry name" value="ATP_synth_asu-like_sf"/>
</dbReference>
<accession>A0ABN2X1X0</accession>
<keyword evidence="6" id="KW-0686">Riboflavin biosynthesis</keyword>
<dbReference type="EMBL" id="BAAAPE010000028">
    <property type="protein sequence ID" value="GAA2103426.1"/>
    <property type="molecule type" value="Genomic_DNA"/>
</dbReference>
<feature type="domain" description="Lumazine-binding" evidence="11">
    <location>
        <begin position="1"/>
        <end position="96"/>
    </location>
</feature>